<accession>A0AAJ7SV12</accession>
<dbReference type="AlphaFoldDB" id="A0AAJ7SV12"/>
<dbReference type="FunFam" id="3.30.70.1230:FF:000004">
    <property type="entry name" value="Guanylate cyclase"/>
    <property type="match status" value="1"/>
</dbReference>
<keyword evidence="6 16" id="KW-1133">Transmembrane helix</keyword>
<dbReference type="Proteomes" id="UP001318040">
    <property type="component" value="Chromosome 8"/>
</dbReference>
<dbReference type="EC" id="4.6.1.2" evidence="2 14"/>
<evidence type="ECO:0000256" key="6">
    <source>
        <dbReference type="ARBA" id="ARBA00022989"/>
    </source>
</evidence>
<dbReference type="InterPro" id="IPR001245">
    <property type="entry name" value="Ser-Thr/Tyr_kinase_cat_dom"/>
</dbReference>
<dbReference type="InterPro" id="IPR001828">
    <property type="entry name" value="ANF_lig-bd_rcpt"/>
</dbReference>
<proteinExistence type="inferred from homology"/>
<keyword evidence="10" id="KW-0325">Glycoprotein</keyword>
<comment type="subcellular location">
    <subcellularLocation>
        <location evidence="1">Membrane</location>
        <topology evidence="1">Single-pass type I membrane protein</topology>
    </subcellularLocation>
</comment>
<dbReference type="Pfam" id="PF07714">
    <property type="entry name" value="PK_Tyr_Ser-Thr"/>
    <property type="match status" value="1"/>
</dbReference>
<dbReference type="InterPro" id="IPR018297">
    <property type="entry name" value="A/G_cyclase_CS"/>
</dbReference>
<dbReference type="Gene3D" id="1.10.510.10">
    <property type="entry name" value="Transferase(Phosphotransferase) domain 1"/>
    <property type="match status" value="1"/>
</dbReference>
<dbReference type="PROSITE" id="PS50125">
    <property type="entry name" value="GUANYLATE_CYCLASE_2"/>
    <property type="match status" value="1"/>
</dbReference>
<evidence type="ECO:0000313" key="20">
    <source>
        <dbReference type="RefSeq" id="XP_032806065.1"/>
    </source>
</evidence>
<feature type="transmembrane region" description="Helical" evidence="16">
    <location>
        <begin position="494"/>
        <end position="519"/>
    </location>
</feature>
<dbReference type="GO" id="GO:0007168">
    <property type="term" value="P:receptor guanylyl cyclase signaling pathway"/>
    <property type="evidence" value="ECO:0007669"/>
    <property type="project" value="TreeGrafter"/>
</dbReference>
<evidence type="ECO:0000256" key="8">
    <source>
        <dbReference type="ARBA" id="ARBA00023136"/>
    </source>
</evidence>
<dbReference type="GO" id="GO:0004016">
    <property type="term" value="F:adenylate cyclase activity"/>
    <property type="evidence" value="ECO:0007669"/>
    <property type="project" value="TreeGrafter"/>
</dbReference>
<dbReference type="Gene3D" id="6.10.250.780">
    <property type="match status" value="1"/>
</dbReference>
<feature type="domain" description="Guanylate cyclase" evidence="18">
    <location>
        <begin position="951"/>
        <end position="1081"/>
    </location>
</feature>
<dbReference type="PROSITE" id="PS00452">
    <property type="entry name" value="GUANYLATE_CYCLASE_1"/>
    <property type="match status" value="1"/>
</dbReference>
<keyword evidence="7" id="KW-0342">GTP-binding</keyword>
<reference evidence="20" key="1">
    <citation type="submission" date="2025-08" db="UniProtKB">
        <authorList>
            <consortium name="RefSeq"/>
        </authorList>
    </citation>
    <scope>IDENTIFICATION</scope>
    <source>
        <tissue evidence="20">Sperm</tissue>
    </source>
</reference>
<dbReference type="InterPro" id="IPR029787">
    <property type="entry name" value="Nucleotide_cyclase"/>
</dbReference>
<evidence type="ECO:0000256" key="9">
    <source>
        <dbReference type="ARBA" id="ARBA00023170"/>
    </source>
</evidence>
<dbReference type="PROSITE" id="PS50011">
    <property type="entry name" value="PROTEIN_KINASE_DOM"/>
    <property type="match status" value="1"/>
</dbReference>
<keyword evidence="12 14" id="KW-0141">cGMP biosynthesis</keyword>
<dbReference type="Gene3D" id="3.30.70.1230">
    <property type="entry name" value="Nucleotide cyclase"/>
    <property type="match status" value="1"/>
</dbReference>
<dbReference type="RefSeq" id="XP_032806065.1">
    <property type="nucleotide sequence ID" value="XM_032950174.1"/>
</dbReference>
<gene>
    <name evidence="20" type="primary">LOC116940391</name>
</gene>
<evidence type="ECO:0000256" key="5">
    <source>
        <dbReference type="ARBA" id="ARBA00022741"/>
    </source>
</evidence>
<dbReference type="InterPro" id="IPR050401">
    <property type="entry name" value="Cyclic_nucleotide_synthase"/>
</dbReference>
<evidence type="ECO:0000256" key="14">
    <source>
        <dbReference type="RuleBase" id="RU003431"/>
    </source>
</evidence>
<name>A0AAJ7SV12_PETMA</name>
<feature type="region of interest" description="Disordered" evidence="15">
    <location>
        <begin position="1178"/>
        <end position="1216"/>
    </location>
</feature>
<dbReference type="PANTHER" id="PTHR11920:SF500">
    <property type="entry name" value="GUANYLATE CYCLASE 2G"/>
    <property type="match status" value="1"/>
</dbReference>
<dbReference type="Pfam" id="PF01094">
    <property type="entry name" value="ANF_receptor"/>
    <property type="match status" value="1"/>
</dbReference>
<evidence type="ECO:0000256" key="16">
    <source>
        <dbReference type="SAM" id="Phobius"/>
    </source>
</evidence>
<comment type="catalytic activity">
    <reaction evidence="14">
        <text>GTP = 3',5'-cyclic GMP + diphosphate</text>
        <dbReference type="Rhea" id="RHEA:13665"/>
        <dbReference type="ChEBI" id="CHEBI:33019"/>
        <dbReference type="ChEBI" id="CHEBI:37565"/>
        <dbReference type="ChEBI" id="CHEBI:57746"/>
        <dbReference type="EC" id="4.6.1.2"/>
    </reaction>
</comment>
<dbReference type="GO" id="GO:0005886">
    <property type="term" value="C:plasma membrane"/>
    <property type="evidence" value="ECO:0007669"/>
    <property type="project" value="TreeGrafter"/>
</dbReference>
<feature type="domain" description="Protein kinase" evidence="17">
    <location>
        <begin position="596"/>
        <end position="880"/>
    </location>
</feature>
<evidence type="ECO:0000256" key="7">
    <source>
        <dbReference type="ARBA" id="ARBA00023134"/>
    </source>
</evidence>
<dbReference type="GO" id="GO:0004672">
    <property type="term" value="F:protein kinase activity"/>
    <property type="evidence" value="ECO:0007669"/>
    <property type="project" value="InterPro"/>
</dbReference>
<dbReference type="InterPro" id="IPR011009">
    <property type="entry name" value="Kinase-like_dom_sf"/>
</dbReference>
<evidence type="ECO:0000256" key="15">
    <source>
        <dbReference type="SAM" id="MobiDB-lite"/>
    </source>
</evidence>
<dbReference type="GO" id="GO:0005524">
    <property type="term" value="F:ATP binding"/>
    <property type="evidence" value="ECO:0007669"/>
    <property type="project" value="InterPro"/>
</dbReference>
<dbReference type="GO" id="GO:0001653">
    <property type="term" value="F:peptide receptor activity"/>
    <property type="evidence" value="ECO:0007669"/>
    <property type="project" value="TreeGrafter"/>
</dbReference>
<evidence type="ECO:0000256" key="1">
    <source>
        <dbReference type="ARBA" id="ARBA00004479"/>
    </source>
</evidence>
<dbReference type="GO" id="GO:0005525">
    <property type="term" value="F:GTP binding"/>
    <property type="evidence" value="ECO:0007669"/>
    <property type="project" value="UniProtKB-KW"/>
</dbReference>
<keyword evidence="5" id="KW-0547">Nucleotide-binding</keyword>
<dbReference type="InterPro" id="IPR001170">
    <property type="entry name" value="ANPR/GUC"/>
</dbReference>
<dbReference type="Gene3D" id="3.40.50.2300">
    <property type="match status" value="3"/>
</dbReference>
<keyword evidence="4" id="KW-0732">Signal</keyword>
<evidence type="ECO:0000256" key="3">
    <source>
        <dbReference type="ARBA" id="ARBA00022692"/>
    </source>
</evidence>
<evidence type="ECO:0000256" key="11">
    <source>
        <dbReference type="ARBA" id="ARBA00023239"/>
    </source>
</evidence>
<comment type="similarity">
    <text evidence="13">Belongs to the adenylyl cyclase class-4/guanylyl cyclase family.</text>
</comment>
<evidence type="ECO:0000256" key="13">
    <source>
        <dbReference type="RuleBase" id="RU000405"/>
    </source>
</evidence>
<dbReference type="Pfam" id="PF00211">
    <property type="entry name" value="Guanylate_cyc"/>
    <property type="match status" value="1"/>
</dbReference>
<dbReference type="PRINTS" id="PR00255">
    <property type="entry name" value="NATPEPTIDER"/>
</dbReference>
<dbReference type="SUPFAM" id="SSF56112">
    <property type="entry name" value="Protein kinase-like (PK-like)"/>
    <property type="match status" value="1"/>
</dbReference>
<protein>
    <recommendedName>
        <fullName evidence="2 14">Guanylate cyclase</fullName>
        <ecNumber evidence="2 14">4.6.1.2</ecNumber>
    </recommendedName>
</protein>
<keyword evidence="8 16" id="KW-0472">Membrane</keyword>
<organism evidence="19 20">
    <name type="scientific">Petromyzon marinus</name>
    <name type="common">Sea lamprey</name>
    <dbReference type="NCBI Taxonomy" id="7757"/>
    <lineage>
        <taxon>Eukaryota</taxon>
        <taxon>Metazoa</taxon>
        <taxon>Chordata</taxon>
        <taxon>Craniata</taxon>
        <taxon>Vertebrata</taxon>
        <taxon>Cyclostomata</taxon>
        <taxon>Hyperoartia</taxon>
        <taxon>Petromyzontiformes</taxon>
        <taxon>Petromyzontidae</taxon>
        <taxon>Petromyzon</taxon>
    </lineage>
</organism>
<keyword evidence="9" id="KW-0675">Receptor</keyword>
<evidence type="ECO:0000259" key="17">
    <source>
        <dbReference type="PROSITE" id="PS50011"/>
    </source>
</evidence>
<dbReference type="GO" id="GO:0035556">
    <property type="term" value="P:intracellular signal transduction"/>
    <property type="evidence" value="ECO:0007669"/>
    <property type="project" value="InterPro"/>
</dbReference>
<keyword evidence="11 13" id="KW-0456">Lyase</keyword>
<dbReference type="SMART" id="SM00044">
    <property type="entry name" value="CYCc"/>
    <property type="match status" value="1"/>
</dbReference>
<dbReference type="InterPro" id="IPR001054">
    <property type="entry name" value="A/G_cyclase"/>
</dbReference>
<dbReference type="SUPFAM" id="SSF53822">
    <property type="entry name" value="Periplasmic binding protein-like I"/>
    <property type="match status" value="1"/>
</dbReference>
<feature type="transmembrane region" description="Helical" evidence="16">
    <location>
        <begin position="670"/>
        <end position="689"/>
    </location>
</feature>
<evidence type="ECO:0000256" key="4">
    <source>
        <dbReference type="ARBA" id="ARBA00022729"/>
    </source>
</evidence>
<keyword evidence="3 16" id="KW-0812">Transmembrane</keyword>
<evidence type="ECO:0000256" key="12">
    <source>
        <dbReference type="ARBA" id="ARBA00023293"/>
    </source>
</evidence>
<feature type="compositionally biased region" description="Polar residues" evidence="15">
    <location>
        <begin position="1203"/>
        <end position="1216"/>
    </location>
</feature>
<dbReference type="SUPFAM" id="SSF55073">
    <property type="entry name" value="Nucleotide cyclase"/>
    <property type="match status" value="1"/>
</dbReference>
<dbReference type="PANTHER" id="PTHR11920">
    <property type="entry name" value="GUANYLYL CYCLASE"/>
    <property type="match status" value="1"/>
</dbReference>
<dbReference type="GO" id="GO:0004383">
    <property type="term" value="F:guanylate cyclase activity"/>
    <property type="evidence" value="ECO:0007669"/>
    <property type="project" value="UniProtKB-EC"/>
</dbReference>
<dbReference type="InterPro" id="IPR028082">
    <property type="entry name" value="Peripla_BP_I"/>
</dbReference>
<evidence type="ECO:0000259" key="18">
    <source>
        <dbReference type="PROSITE" id="PS50125"/>
    </source>
</evidence>
<dbReference type="KEGG" id="pmrn:116940391"/>
<evidence type="ECO:0000256" key="10">
    <source>
        <dbReference type="ARBA" id="ARBA00023180"/>
    </source>
</evidence>
<keyword evidence="19" id="KW-1185">Reference proteome</keyword>
<dbReference type="CDD" id="cd07302">
    <property type="entry name" value="CHD"/>
    <property type="match status" value="1"/>
</dbReference>
<sequence length="1216" mass="135935">MATTRVRILTMLLIGGFGALAERFLMGLQAPQSLSNPFSALRLGAGLQIALDALNANPTFLPNHTFAFTYADCACDPKVSLDSFIKQVRDQGIIALLGPVCAEASEVTGLLAAQWNVPMLGFVGQTQRMDRTTVYDTYVRIMSPLQRMGQMLEATMRHFGWTRAAMLGGTAQNSTWANIDELWASVERELARSVTITARIKYDTSNLRLHRQNLQEVSRKARIVILMCGSDEAREILLEAQALGLTTGKFVFLVVQQFEVSEPVAATYYSSMICCHIYHDNYKHFFILPGKSHVDAQVPSLGQDSFWKSVVAEGLDSMALRALEPVLLFAIKAYGTYDYDVFLQEVRRRLAGPPFHSNLSSYKEVSPYAAYLHDAGILYAMAVRELLRQGGNPRDGRAVIRTIRGSNKIKFYGASGQVSIDVNGERFLDYAVFDLQKKGNASQFLPVMVFDTFQKALSFTPEYQKMGWPDGRPPSDMPECGFTGELCQEAPINLALVLVGSILSLIVIGTVAFLTYLVVQSRSLQESMDTTWWKINFEDITLVSTSKQDIVESESLQVPLVNGSYRSSSKQVSGNQSNVHHDVHGTDRVEIPIGIYQASKHMSHRNRPSIRGLIRQPVMALPTCPNCRMCGVQGNQVALKFLERTHPPDLKSKSMLKELQIMREMLHENLVIFFGVCVELPNVCIVTQYCRKGSLKDVLKTSDFELDWMFKTSFAHDIVNGMIFLHKSPIKSHGNLKPSTCLLDSRLQIKLTGFGIWEFRYGKKGKTLDINKQEELYWTAPELLRMEDLPVNGTPKGDVFSFAILMREVIYHEDEGPYVGIHLEPKDIIDQVRDGIAVPPLRPLLTERCEPRIQALIRQCWDESADRRPDFSSVSRMLRLASPEGNILDNMVSKLEKYANHLEEVVDDRTAQLESEKKKTDRLLSSLLPGIVVDQLKAGKTVQPEQYELVTIFFCDIVGFTAMSAISTPLEVINLLNDLYNLLDDIIKEYDVYKVETIGDAYMVASGLPVRNGVRHVEEIATMSLHFLSSIMNFRIRHLPQEQLKLRIGINSGPVVAGVVGNTMPRYCLFGDTVNVASRMESTGFPLHIHVSEATTNLLKQIGGYFLVERGTINLKGKGNQLTYWLKGKAGFQMPLPEFFHTGEILKNKGTVESNQITENWTEEFAKDVAAFRAKQSMGATANRIPPHGAAGDKHGPKGQRPSPVTQASSVWATTQ</sequence>
<evidence type="ECO:0000313" key="19">
    <source>
        <dbReference type="Proteomes" id="UP001318040"/>
    </source>
</evidence>
<evidence type="ECO:0000256" key="2">
    <source>
        <dbReference type="ARBA" id="ARBA00012202"/>
    </source>
</evidence>
<dbReference type="InterPro" id="IPR000719">
    <property type="entry name" value="Prot_kinase_dom"/>
</dbReference>